<dbReference type="PANTHER" id="PTHR46412">
    <property type="entry name" value="BES1-INTERACTING MYC-LIKE PROTEIN"/>
    <property type="match status" value="1"/>
</dbReference>
<evidence type="ECO:0000256" key="5">
    <source>
        <dbReference type="SAM" id="MobiDB-lite"/>
    </source>
</evidence>
<proteinExistence type="predicted"/>
<protein>
    <recommendedName>
        <fullName evidence="6">BHLH domain-containing protein</fullName>
    </recommendedName>
</protein>
<dbReference type="InterPro" id="IPR011598">
    <property type="entry name" value="bHLH_dom"/>
</dbReference>
<dbReference type="GO" id="GO:0005634">
    <property type="term" value="C:nucleus"/>
    <property type="evidence" value="ECO:0007669"/>
    <property type="project" value="UniProtKB-SubCell"/>
</dbReference>
<dbReference type="InterPro" id="IPR036638">
    <property type="entry name" value="HLH_DNA-bd_sf"/>
</dbReference>
<comment type="caution">
    <text evidence="7">The sequence shown here is derived from an EMBL/GenBank/DDBJ whole genome shotgun (WGS) entry which is preliminary data.</text>
</comment>
<name>A0A6A3D0M2_HIBSY</name>
<dbReference type="GO" id="GO:0006351">
    <property type="term" value="P:DNA-templated transcription"/>
    <property type="evidence" value="ECO:0007669"/>
    <property type="project" value="InterPro"/>
</dbReference>
<dbReference type="Proteomes" id="UP000436088">
    <property type="component" value="Unassembled WGS sequence"/>
</dbReference>
<dbReference type="InterPro" id="IPR044295">
    <property type="entry name" value="BIM1/2/3"/>
</dbReference>
<dbReference type="SUPFAM" id="SSF47459">
    <property type="entry name" value="HLH, helix-loop-helix DNA-binding domain"/>
    <property type="match status" value="1"/>
</dbReference>
<evidence type="ECO:0000313" key="7">
    <source>
        <dbReference type="EMBL" id="KAE8732981.1"/>
    </source>
</evidence>
<gene>
    <name evidence="7" type="ORF">F3Y22_tig00001644pilonHSYRG00054</name>
</gene>
<sequence length="125" mass="14236">MRMGKGSQEEDEFGSKKACSLPGLVFALVNGADGKNTNKAKEMRSKHSVTEQRRRSKINERFQILRELIPNTDQKRDKASFLLEVIRVSPIFTGEGYKLLKFIPGMEFRAHEINAMGPPKFARRP</sequence>
<comment type="subcellular location">
    <subcellularLocation>
        <location evidence="1">Nucleus</location>
    </subcellularLocation>
</comment>
<keyword evidence="3" id="KW-0804">Transcription</keyword>
<dbReference type="PROSITE" id="PS50888">
    <property type="entry name" value="BHLH"/>
    <property type="match status" value="1"/>
</dbReference>
<evidence type="ECO:0000259" key="6">
    <source>
        <dbReference type="PROSITE" id="PS50888"/>
    </source>
</evidence>
<feature type="compositionally biased region" description="Basic and acidic residues" evidence="5">
    <location>
        <begin position="39"/>
        <end position="55"/>
    </location>
</feature>
<dbReference type="GO" id="GO:0046983">
    <property type="term" value="F:protein dimerization activity"/>
    <property type="evidence" value="ECO:0007669"/>
    <property type="project" value="InterPro"/>
</dbReference>
<dbReference type="SMART" id="SM00353">
    <property type="entry name" value="HLH"/>
    <property type="match status" value="1"/>
</dbReference>
<feature type="domain" description="BHLH" evidence="6">
    <location>
        <begin position="42"/>
        <end position="92"/>
    </location>
</feature>
<feature type="region of interest" description="Disordered" evidence="5">
    <location>
        <begin position="36"/>
        <end position="55"/>
    </location>
</feature>
<dbReference type="GO" id="GO:0003700">
    <property type="term" value="F:DNA-binding transcription factor activity"/>
    <property type="evidence" value="ECO:0007669"/>
    <property type="project" value="InterPro"/>
</dbReference>
<evidence type="ECO:0000256" key="3">
    <source>
        <dbReference type="ARBA" id="ARBA00023163"/>
    </source>
</evidence>
<evidence type="ECO:0000256" key="4">
    <source>
        <dbReference type="ARBA" id="ARBA00023242"/>
    </source>
</evidence>
<evidence type="ECO:0000256" key="1">
    <source>
        <dbReference type="ARBA" id="ARBA00004123"/>
    </source>
</evidence>
<evidence type="ECO:0000313" key="8">
    <source>
        <dbReference type="Proteomes" id="UP000436088"/>
    </source>
</evidence>
<evidence type="ECO:0000256" key="2">
    <source>
        <dbReference type="ARBA" id="ARBA00023015"/>
    </source>
</evidence>
<accession>A0A6A3D0M2</accession>
<dbReference type="Pfam" id="PF00010">
    <property type="entry name" value="HLH"/>
    <property type="match status" value="1"/>
</dbReference>
<dbReference type="EMBL" id="VEPZ02000127">
    <property type="protein sequence ID" value="KAE8732981.1"/>
    <property type="molecule type" value="Genomic_DNA"/>
</dbReference>
<dbReference type="PANTHER" id="PTHR46412:SF6">
    <property type="entry name" value="TRANSCRIPTION FACTOR BIM2"/>
    <property type="match status" value="1"/>
</dbReference>
<dbReference type="Gene3D" id="4.10.280.10">
    <property type="entry name" value="Helix-loop-helix DNA-binding domain"/>
    <property type="match status" value="1"/>
</dbReference>
<keyword evidence="4" id="KW-0539">Nucleus</keyword>
<keyword evidence="8" id="KW-1185">Reference proteome</keyword>
<reference evidence="7" key="1">
    <citation type="submission" date="2019-09" db="EMBL/GenBank/DDBJ databases">
        <title>Draft genome information of white flower Hibiscus syriacus.</title>
        <authorList>
            <person name="Kim Y.-M."/>
        </authorList>
    </citation>
    <scope>NUCLEOTIDE SEQUENCE [LARGE SCALE GENOMIC DNA]</scope>
    <source>
        <strain evidence="7">YM2019G1</strain>
    </source>
</reference>
<keyword evidence="2" id="KW-0805">Transcription regulation</keyword>
<organism evidence="7 8">
    <name type="scientific">Hibiscus syriacus</name>
    <name type="common">Rose of Sharon</name>
    <dbReference type="NCBI Taxonomy" id="106335"/>
    <lineage>
        <taxon>Eukaryota</taxon>
        <taxon>Viridiplantae</taxon>
        <taxon>Streptophyta</taxon>
        <taxon>Embryophyta</taxon>
        <taxon>Tracheophyta</taxon>
        <taxon>Spermatophyta</taxon>
        <taxon>Magnoliopsida</taxon>
        <taxon>eudicotyledons</taxon>
        <taxon>Gunneridae</taxon>
        <taxon>Pentapetalae</taxon>
        <taxon>rosids</taxon>
        <taxon>malvids</taxon>
        <taxon>Malvales</taxon>
        <taxon>Malvaceae</taxon>
        <taxon>Malvoideae</taxon>
        <taxon>Hibiscus</taxon>
    </lineage>
</organism>
<dbReference type="AlphaFoldDB" id="A0A6A3D0M2"/>